<sequence>MFWSKTLKLAGLTSLMMFTTAQAATFDKPETDITYRQSALTMIAINFSDMADMVKGKKEWNDAAFQLRSEQLAQLIPMAQHGFSSSDSQTGETKAKAAIWTDAAGFEAKFSQFSKDAQNLATVAKEGNRGDIKKAFGQTAKNCKSCHSDYKSK</sequence>
<dbReference type="PIRSF" id="PIRSF000027">
    <property type="entry name" value="Cytc_c_prime"/>
    <property type="match status" value="1"/>
</dbReference>
<keyword evidence="1" id="KW-0813">Transport</keyword>
<keyword evidence="2 7" id="KW-0349">Heme</keyword>
<protein>
    <submittedName>
        <fullName evidence="9">Cytochrome c</fullName>
    </submittedName>
</protein>
<dbReference type="InterPro" id="IPR012127">
    <property type="entry name" value="Cyt_c_prime"/>
</dbReference>
<evidence type="ECO:0000256" key="2">
    <source>
        <dbReference type="ARBA" id="ARBA00022617"/>
    </source>
</evidence>
<feature type="binding site" description="covalent" evidence="7">
    <location>
        <position position="146"/>
    </location>
    <ligand>
        <name>heme c</name>
        <dbReference type="ChEBI" id="CHEBI:61717"/>
    </ligand>
</feature>
<dbReference type="EMBL" id="CP044399">
    <property type="protein sequence ID" value="QFI38854.1"/>
    <property type="molecule type" value="Genomic_DNA"/>
</dbReference>
<dbReference type="InterPro" id="IPR002321">
    <property type="entry name" value="Cyt_c_II"/>
</dbReference>
<evidence type="ECO:0000256" key="7">
    <source>
        <dbReference type="PIRSR" id="PIRSR000027-2"/>
    </source>
</evidence>
<evidence type="ECO:0000313" key="10">
    <source>
        <dbReference type="Proteomes" id="UP000327424"/>
    </source>
</evidence>
<organism evidence="9 10">
    <name type="scientific">Moritella marina ATCC 15381</name>
    <dbReference type="NCBI Taxonomy" id="1202962"/>
    <lineage>
        <taxon>Bacteria</taxon>
        <taxon>Pseudomonadati</taxon>
        <taxon>Pseudomonadota</taxon>
        <taxon>Gammaproteobacteria</taxon>
        <taxon>Alteromonadales</taxon>
        <taxon>Moritellaceae</taxon>
        <taxon>Moritella</taxon>
    </lineage>
</organism>
<name>A0A5J6WN36_MORMI</name>
<comment type="PTM">
    <text evidence="7">Binds 1 heme group per subunit.</text>
</comment>
<dbReference type="Proteomes" id="UP000327424">
    <property type="component" value="Chromosome"/>
</dbReference>
<evidence type="ECO:0000256" key="6">
    <source>
        <dbReference type="PIRSR" id="PIRSR000027-1"/>
    </source>
</evidence>
<dbReference type="AlphaFoldDB" id="A0A5J6WN36"/>
<gene>
    <name evidence="9" type="ORF">FR932_13830</name>
</gene>
<proteinExistence type="predicted"/>
<evidence type="ECO:0000256" key="8">
    <source>
        <dbReference type="SAM" id="SignalP"/>
    </source>
</evidence>
<feature type="chain" id="PRO_5023836077" evidence="8">
    <location>
        <begin position="24"/>
        <end position="153"/>
    </location>
</feature>
<keyword evidence="3 6" id="KW-0479">Metal-binding</keyword>
<dbReference type="KEGG" id="mmaa:FR932_13830"/>
<evidence type="ECO:0000256" key="5">
    <source>
        <dbReference type="ARBA" id="ARBA00023004"/>
    </source>
</evidence>
<accession>A0A5J6WN36</accession>
<keyword evidence="8" id="KW-0732">Signal</keyword>
<evidence type="ECO:0000256" key="1">
    <source>
        <dbReference type="ARBA" id="ARBA00022448"/>
    </source>
</evidence>
<dbReference type="PROSITE" id="PS51009">
    <property type="entry name" value="CYTCII"/>
    <property type="match status" value="1"/>
</dbReference>
<reference evidence="9 10" key="1">
    <citation type="submission" date="2019-09" db="EMBL/GenBank/DDBJ databases">
        <title>Hybrid Assembly of the complete Genome of the Deep-Sea Bacterium Moritella marina from long Nanopore and Illumina reads.</title>
        <authorList>
            <person name="Magin S."/>
            <person name="Georgoulis A."/>
            <person name="Papadimitriou K."/>
            <person name="Iliakis G."/>
            <person name="Vorgias C.E."/>
        </authorList>
    </citation>
    <scope>NUCLEOTIDE SEQUENCE [LARGE SCALE GENOMIC DNA]</scope>
    <source>
        <strain evidence="9 10">MP-1</strain>
    </source>
</reference>
<dbReference type="GO" id="GO:0005506">
    <property type="term" value="F:iron ion binding"/>
    <property type="evidence" value="ECO:0007669"/>
    <property type="project" value="InterPro"/>
</dbReference>
<keyword evidence="10" id="KW-1185">Reference proteome</keyword>
<dbReference type="SUPFAM" id="SSF47175">
    <property type="entry name" value="Cytochromes"/>
    <property type="match status" value="1"/>
</dbReference>
<dbReference type="GO" id="GO:0020037">
    <property type="term" value="F:heme binding"/>
    <property type="evidence" value="ECO:0007669"/>
    <property type="project" value="InterPro"/>
</dbReference>
<feature type="binding site" description="axial binding residue" evidence="6">
    <location>
        <position position="147"/>
    </location>
    <ligand>
        <name>heme c</name>
        <dbReference type="ChEBI" id="CHEBI:61717"/>
    </ligand>
    <ligandPart>
        <name>Fe</name>
        <dbReference type="ChEBI" id="CHEBI:18248"/>
    </ligandPart>
</feature>
<keyword evidence="4" id="KW-0249">Electron transport</keyword>
<dbReference type="Gene3D" id="1.20.120.10">
    <property type="entry name" value="Cytochrome c/b562"/>
    <property type="match status" value="1"/>
</dbReference>
<feature type="binding site" description="covalent" evidence="7">
    <location>
        <position position="143"/>
    </location>
    <ligand>
        <name>heme c</name>
        <dbReference type="ChEBI" id="CHEBI:61717"/>
    </ligand>
</feature>
<keyword evidence="5 6" id="KW-0408">Iron</keyword>
<dbReference type="GO" id="GO:0009055">
    <property type="term" value="F:electron transfer activity"/>
    <property type="evidence" value="ECO:0007669"/>
    <property type="project" value="InterPro"/>
</dbReference>
<dbReference type="InterPro" id="IPR010980">
    <property type="entry name" value="Cyt_c/b562"/>
</dbReference>
<dbReference type="GO" id="GO:0042597">
    <property type="term" value="C:periplasmic space"/>
    <property type="evidence" value="ECO:0007669"/>
    <property type="project" value="InterPro"/>
</dbReference>
<dbReference type="OrthoDB" id="5520910at2"/>
<evidence type="ECO:0000313" key="9">
    <source>
        <dbReference type="EMBL" id="QFI38854.1"/>
    </source>
</evidence>
<evidence type="ECO:0000256" key="3">
    <source>
        <dbReference type="ARBA" id="ARBA00022723"/>
    </source>
</evidence>
<evidence type="ECO:0000256" key="4">
    <source>
        <dbReference type="ARBA" id="ARBA00022982"/>
    </source>
</evidence>
<dbReference type="GO" id="GO:0022900">
    <property type="term" value="P:electron transport chain"/>
    <property type="evidence" value="ECO:0007669"/>
    <property type="project" value="InterPro"/>
</dbReference>
<dbReference type="RefSeq" id="WP_019441493.1">
    <property type="nucleotide sequence ID" value="NZ_ALOE01000019.1"/>
</dbReference>
<feature type="signal peptide" evidence="8">
    <location>
        <begin position="1"/>
        <end position="23"/>
    </location>
</feature>
<dbReference type="Pfam" id="PF01322">
    <property type="entry name" value="Cytochrom_C_2"/>
    <property type="match status" value="1"/>
</dbReference>